<dbReference type="PANTHER" id="PTHR30097:SF4">
    <property type="entry name" value="SLR6042 PROTEIN"/>
    <property type="match status" value="1"/>
</dbReference>
<dbReference type="InterPro" id="IPR051909">
    <property type="entry name" value="MFP_Cation_Efflux"/>
</dbReference>
<feature type="compositionally biased region" description="Acidic residues" evidence="3">
    <location>
        <begin position="40"/>
        <end position="50"/>
    </location>
</feature>
<dbReference type="Gene3D" id="2.40.50.100">
    <property type="match status" value="1"/>
</dbReference>
<dbReference type="Pfam" id="PF25954">
    <property type="entry name" value="Beta-barrel_RND_2"/>
    <property type="match status" value="1"/>
</dbReference>
<evidence type="ECO:0000313" key="6">
    <source>
        <dbReference type="EMBL" id="KGF45547.1"/>
    </source>
</evidence>
<evidence type="ECO:0000313" key="7">
    <source>
        <dbReference type="Proteomes" id="UP000029525"/>
    </source>
</evidence>
<dbReference type="GO" id="GO:0016020">
    <property type="term" value="C:membrane"/>
    <property type="evidence" value="ECO:0007669"/>
    <property type="project" value="InterPro"/>
</dbReference>
<dbReference type="Proteomes" id="UP000029525">
    <property type="component" value="Unassembled WGS sequence"/>
</dbReference>
<comment type="caution">
    <text evidence="6">The sequence shown here is derived from an EMBL/GenBank/DDBJ whole genome shotgun (WGS) entry which is preliminary data.</text>
</comment>
<comment type="similarity">
    <text evidence="1">Belongs to the membrane fusion protein (MFP) (TC 8.A.1) family.</text>
</comment>
<keyword evidence="2" id="KW-0813">Transport</keyword>
<dbReference type="InterPro" id="IPR058792">
    <property type="entry name" value="Beta-barrel_RND_2"/>
</dbReference>
<dbReference type="GO" id="GO:0015679">
    <property type="term" value="P:plasma membrane copper ion transport"/>
    <property type="evidence" value="ECO:0007669"/>
    <property type="project" value="TreeGrafter"/>
</dbReference>
<sequence>MRKIGFYLLILLVMVMVISCGNDKKSNKEENAASEKVETEEGEEEADADPAPDLSKTVNVVRVTGTLALDPQNKAEVSPIASGVVRRITTREGIRVRRGQVVAYIENTQIVELQRQYLTAVNELSAAKTELARQHTLMKQDAGVLKTLQQAESTYAIANAQVVGIGRQLSQLGMNPSSISAGKLTTLIPVTSPISGIVGKVKICMGSFVDISTSLMTVVNNVNLHCDLKVFEKDLPKVRIGQMVKLTLTNAPEVTFRAKVYDINSAFDNDSKSVTVHARIINHPATKLLPDMFINGVIE</sequence>
<gene>
    <name evidence="6" type="ORF">HMPREF0647_01945</name>
</gene>
<protein>
    <submittedName>
        <fullName evidence="6">RND transporter</fullName>
    </submittedName>
</protein>
<dbReference type="SUPFAM" id="SSF111369">
    <property type="entry name" value="HlyD-like secretion proteins"/>
    <property type="match status" value="1"/>
</dbReference>
<evidence type="ECO:0000259" key="5">
    <source>
        <dbReference type="Pfam" id="PF25973"/>
    </source>
</evidence>
<dbReference type="RefSeq" id="WP_036866072.1">
    <property type="nucleotide sequence ID" value="NZ_JRNQ01000009.1"/>
</dbReference>
<dbReference type="GO" id="GO:0060003">
    <property type="term" value="P:copper ion export"/>
    <property type="evidence" value="ECO:0007669"/>
    <property type="project" value="TreeGrafter"/>
</dbReference>
<reference evidence="6 7" key="1">
    <citation type="submission" date="2014-07" db="EMBL/GenBank/DDBJ databases">
        <authorList>
            <person name="McCorrison J."/>
            <person name="Sanka R."/>
            <person name="Torralba M."/>
            <person name="Gillis M."/>
            <person name="Haft D.H."/>
            <person name="Methe B."/>
            <person name="Sutton G."/>
            <person name="Nelson K.E."/>
        </authorList>
    </citation>
    <scope>NUCLEOTIDE SEQUENCE [LARGE SCALE GENOMIC DNA]</scope>
    <source>
        <strain evidence="6 7">DNF00320</strain>
    </source>
</reference>
<dbReference type="AlphaFoldDB" id="A0A096BS72"/>
<dbReference type="Pfam" id="PF25973">
    <property type="entry name" value="BSH_CzcB"/>
    <property type="match status" value="1"/>
</dbReference>
<proteinExistence type="inferred from homology"/>
<dbReference type="Gene3D" id="2.40.30.170">
    <property type="match status" value="1"/>
</dbReference>
<feature type="region of interest" description="Disordered" evidence="3">
    <location>
        <begin position="24"/>
        <end position="55"/>
    </location>
</feature>
<dbReference type="EMBL" id="JRNQ01000009">
    <property type="protein sequence ID" value="KGF45547.1"/>
    <property type="molecule type" value="Genomic_DNA"/>
</dbReference>
<evidence type="ECO:0000256" key="3">
    <source>
        <dbReference type="SAM" id="MobiDB-lite"/>
    </source>
</evidence>
<dbReference type="InterPro" id="IPR006143">
    <property type="entry name" value="RND_pump_MFP"/>
</dbReference>
<name>A0A096BS72_9BACT</name>
<accession>A0A096BS72</accession>
<dbReference type="PROSITE" id="PS51257">
    <property type="entry name" value="PROKAR_LIPOPROTEIN"/>
    <property type="match status" value="1"/>
</dbReference>
<feature type="domain" description="CzcB-like barrel-sandwich hybrid" evidence="5">
    <location>
        <begin position="75"/>
        <end position="219"/>
    </location>
</feature>
<dbReference type="InterPro" id="IPR058647">
    <property type="entry name" value="BSH_CzcB-like"/>
</dbReference>
<organism evidence="6 7">
    <name type="scientific">Prevotella bivia DNF00320</name>
    <dbReference type="NCBI Taxonomy" id="1401068"/>
    <lineage>
        <taxon>Bacteria</taxon>
        <taxon>Pseudomonadati</taxon>
        <taxon>Bacteroidota</taxon>
        <taxon>Bacteroidia</taxon>
        <taxon>Bacteroidales</taxon>
        <taxon>Prevotellaceae</taxon>
        <taxon>Prevotella</taxon>
    </lineage>
</organism>
<feature type="compositionally biased region" description="Basic and acidic residues" evidence="3">
    <location>
        <begin position="24"/>
        <end position="39"/>
    </location>
</feature>
<dbReference type="NCBIfam" id="TIGR01730">
    <property type="entry name" value="RND_mfp"/>
    <property type="match status" value="1"/>
</dbReference>
<feature type="domain" description="CusB-like beta-barrel" evidence="4">
    <location>
        <begin position="228"/>
        <end position="295"/>
    </location>
</feature>
<evidence type="ECO:0000259" key="4">
    <source>
        <dbReference type="Pfam" id="PF25954"/>
    </source>
</evidence>
<dbReference type="OrthoDB" id="9814657at2"/>
<dbReference type="GO" id="GO:0030313">
    <property type="term" value="C:cell envelope"/>
    <property type="evidence" value="ECO:0007669"/>
    <property type="project" value="TreeGrafter"/>
</dbReference>
<dbReference type="GO" id="GO:0022857">
    <property type="term" value="F:transmembrane transporter activity"/>
    <property type="evidence" value="ECO:0007669"/>
    <property type="project" value="InterPro"/>
</dbReference>
<evidence type="ECO:0000256" key="1">
    <source>
        <dbReference type="ARBA" id="ARBA00009477"/>
    </source>
</evidence>
<dbReference type="PANTHER" id="PTHR30097">
    <property type="entry name" value="CATION EFFLUX SYSTEM PROTEIN CUSB"/>
    <property type="match status" value="1"/>
</dbReference>
<evidence type="ECO:0000256" key="2">
    <source>
        <dbReference type="ARBA" id="ARBA00022448"/>
    </source>
</evidence>